<evidence type="ECO:0000256" key="7">
    <source>
        <dbReference type="RuleBase" id="RU003953"/>
    </source>
</evidence>
<evidence type="ECO:0000313" key="10">
    <source>
        <dbReference type="EMBL" id="CAE2300607.1"/>
    </source>
</evidence>
<dbReference type="InterPro" id="IPR047201">
    <property type="entry name" value="ERI-1_3'hExo-like"/>
</dbReference>
<dbReference type="SUPFAM" id="SSF53098">
    <property type="entry name" value="Ribonuclease H-like"/>
    <property type="match status" value="1"/>
</dbReference>
<dbReference type="CDD" id="cd06133">
    <property type="entry name" value="ERI-1_3'hExo_like"/>
    <property type="match status" value="1"/>
</dbReference>
<organism evidence="10">
    <name type="scientific">Guillardia theta</name>
    <name type="common">Cryptophyte</name>
    <name type="synonym">Cryptomonas phi</name>
    <dbReference type="NCBI Taxonomy" id="55529"/>
    <lineage>
        <taxon>Eukaryota</taxon>
        <taxon>Cryptophyceae</taxon>
        <taxon>Pyrenomonadales</taxon>
        <taxon>Geminigeraceae</taxon>
        <taxon>Guillardia</taxon>
    </lineage>
</organism>
<name>A0A7S4NQ93_GUITH</name>
<reference evidence="10" key="1">
    <citation type="submission" date="2021-01" db="EMBL/GenBank/DDBJ databases">
        <authorList>
            <person name="Corre E."/>
            <person name="Pelletier E."/>
            <person name="Niang G."/>
            <person name="Scheremetjew M."/>
            <person name="Finn R."/>
            <person name="Kale V."/>
            <person name="Holt S."/>
            <person name="Cochrane G."/>
            <person name="Meng A."/>
            <person name="Brown T."/>
            <person name="Cohen L."/>
        </authorList>
    </citation>
    <scope>NUCLEOTIDE SEQUENCE</scope>
    <source>
        <strain evidence="10">CCMP 2712</strain>
    </source>
</reference>
<dbReference type="AlphaFoldDB" id="A0A7S4NQ93"/>
<comment type="similarity">
    <text evidence="1 7">Belongs to the tRNA nucleotidyltransferase/poly(A) polymerase family.</text>
</comment>
<evidence type="ECO:0000256" key="2">
    <source>
        <dbReference type="ARBA" id="ARBA00022679"/>
    </source>
</evidence>
<dbReference type="PANTHER" id="PTHR23044:SF61">
    <property type="entry name" value="3'-5' EXORIBONUCLEASE 1-RELATED"/>
    <property type="match status" value="1"/>
</dbReference>
<dbReference type="InterPro" id="IPR051274">
    <property type="entry name" value="3-5_Exoribonuclease"/>
</dbReference>
<keyword evidence="4" id="KW-0547">Nucleotide-binding</keyword>
<feature type="domain" description="Exonuclease" evidence="9">
    <location>
        <begin position="343"/>
        <end position="525"/>
    </location>
</feature>
<evidence type="ECO:0000259" key="9">
    <source>
        <dbReference type="SMART" id="SM00479"/>
    </source>
</evidence>
<feature type="compositionally biased region" description="Basic and acidic residues" evidence="8">
    <location>
        <begin position="1"/>
        <end position="10"/>
    </location>
</feature>
<dbReference type="SUPFAM" id="SSF81301">
    <property type="entry name" value="Nucleotidyltransferase"/>
    <property type="match status" value="1"/>
</dbReference>
<feature type="compositionally biased region" description="Basic and acidic residues" evidence="8">
    <location>
        <begin position="534"/>
        <end position="544"/>
    </location>
</feature>
<dbReference type="InterPro" id="IPR036397">
    <property type="entry name" value="RNaseH_sf"/>
</dbReference>
<keyword evidence="5" id="KW-0378">Hydrolase</keyword>
<protein>
    <recommendedName>
        <fullName evidence="9">Exonuclease domain-containing protein</fullName>
    </recommendedName>
</protein>
<keyword evidence="6" id="KW-0269">Exonuclease</keyword>
<accession>A0A7S4NQ93</accession>
<dbReference type="GO" id="GO:0000166">
    <property type="term" value="F:nucleotide binding"/>
    <property type="evidence" value="ECO:0007669"/>
    <property type="project" value="UniProtKB-KW"/>
</dbReference>
<keyword evidence="3" id="KW-0540">Nuclease</keyword>
<keyword evidence="7" id="KW-0694">RNA-binding</keyword>
<dbReference type="GO" id="GO:0000175">
    <property type="term" value="F:3'-5'-RNA exonuclease activity"/>
    <property type="evidence" value="ECO:0007669"/>
    <property type="project" value="InterPro"/>
</dbReference>
<dbReference type="InterPro" id="IPR013520">
    <property type="entry name" value="Ribonucl_H"/>
</dbReference>
<dbReference type="Gene3D" id="3.30.460.10">
    <property type="entry name" value="Beta Polymerase, domain 2"/>
    <property type="match status" value="1"/>
</dbReference>
<evidence type="ECO:0000256" key="6">
    <source>
        <dbReference type="ARBA" id="ARBA00022839"/>
    </source>
</evidence>
<evidence type="ECO:0000256" key="1">
    <source>
        <dbReference type="ARBA" id="ARBA00007265"/>
    </source>
</evidence>
<dbReference type="PANTHER" id="PTHR23044">
    <property type="entry name" value="3'-5' EXONUCLEASE ERI1-RELATED"/>
    <property type="match status" value="1"/>
</dbReference>
<dbReference type="InterPro" id="IPR032828">
    <property type="entry name" value="PolyA_RNA-bd"/>
</dbReference>
<dbReference type="InterPro" id="IPR043519">
    <property type="entry name" value="NT_sf"/>
</dbReference>
<dbReference type="GO" id="GO:0001680">
    <property type="term" value="P:tRNA 3'-terminal CCA addition"/>
    <property type="evidence" value="ECO:0007669"/>
    <property type="project" value="UniProtKB-ARBA"/>
</dbReference>
<feature type="region of interest" description="Disordered" evidence="8">
    <location>
        <begin position="531"/>
        <end position="553"/>
    </location>
</feature>
<dbReference type="SUPFAM" id="SSF81891">
    <property type="entry name" value="Poly A polymerase C-terminal region-like"/>
    <property type="match status" value="2"/>
</dbReference>
<dbReference type="GO" id="GO:0003723">
    <property type="term" value="F:RNA binding"/>
    <property type="evidence" value="ECO:0007669"/>
    <property type="project" value="UniProtKB-KW"/>
</dbReference>
<dbReference type="Pfam" id="PF12627">
    <property type="entry name" value="PolyA_pol_RNAbd"/>
    <property type="match status" value="1"/>
</dbReference>
<proteinExistence type="inferred from homology"/>
<evidence type="ECO:0000256" key="3">
    <source>
        <dbReference type="ARBA" id="ARBA00022722"/>
    </source>
</evidence>
<dbReference type="Gene3D" id="1.10.3090.10">
    <property type="entry name" value="cca-adding enzyme, domain 2"/>
    <property type="match status" value="1"/>
</dbReference>
<feature type="compositionally biased region" description="Low complexity" evidence="8">
    <location>
        <begin position="11"/>
        <end position="37"/>
    </location>
</feature>
<dbReference type="Gene3D" id="3.30.420.10">
    <property type="entry name" value="Ribonuclease H-like superfamily/Ribonuclease H"/>
    <property type="match status" value="1"/>
</dbReference>
<dbReference type="SMART" id="SM00479">
    <property type="entry name" value="EXOIII"/>
    <property type="match status" value="1"/>
</dbReference>
<dbReference type="Pfam" id="PF00929">
    <property type="entry name" value="RNase_T"/>
    <property type="match status" value="1"/>
</dbReference>
<sequence>MRKKRTREEMLSPQLPSSRRALSLSSFSTSSPGPEQSADFHPETGLQGEELPPLLAAWVDRLPQDLLEVLRVIEEEGGGRVWLVGGCIRDCLAGLMPWEIDLATTLEPSEMLRLFPRALDTGSQYGTVTIRKGGVSVEATTLRADGTYGDGRRPETVTFGRSLKEDLLRRDFTINAMAVDVGRRKLFDPWGGQHDVKQSILRAVGDAKERLREDGLRAMRAYRFMDGKSGQRHADESLRVALRGSSKLLARVSKERIWTEFSKILAGPRAPLVVRRMAEDEVLSSVTLLPVSPRGLRALECLSCKDLPLWAEQATEMESSHKSYKEDVLMNPKPPKKPQPHSHYAFIDFEATCDDRRGFSPSEIIEFPVVLVESASGKVVSEFHSFVRPRVHPFLTDFCQELTGIKQKDVDSAPEFKEVLANMLDWLAELGLPEGSVMFATDGDWDLRSMLPRQCELAEVPQPVALQRWVDIRRVFSETLKTGNKGLMSMCQALGINFVGQAHSGICDARNIARVGLVLMQEHDAVLSSNSQIKELDSSRKEQTVEEAGETATYDEQRESSICARMSLLVAHVGFAELEDALRRMKLSRDEMRRVRTHVKLLGFLPHPRSPGELRRYRAILGSQLVKIQLKLEAAWAAADESEEKEKKMRLVEDVERELSALPPLKAPNSPQPLVSGTWLMKVGGVAPGPLVGRLKDYLHYCQVLVPPPPLVSSSIRSIKTSRLPSRSSKSSTTSSCSPATWISSPTLRTWKAFRASSGHQRELPDLL</sequence>
<dbReference type="GO" id="GO:0016779">
    <property type="term" value="F:nucleotidyltransferase activity"/>
    <property type="evidence" value="ECO:0007669"/>
    <property type="project" value="InterPro"/>
</dbReference>
<evidence type="ECO:0000256" key="4">
    <source>
        <dbReference type="ARBA" id="ARBA00022741"/>
    </source>
</evidence>
<dbReference type="Pfam" id="PF01743">
    <property type="entry name" value="PolyA_pol"/>
    <property type="match status" value="1"/>
</dbReference>
<dbReference type="EMBL" id="HBKN01020004">
    <property type="protein sequence ID" value="CAE2300607.1"/>
    <property type="molecule type" value="Transcribed_RNA"/>
</dbReference>
<feature type="region of interest" description="Disordered" evidence="8">
    <location>
        <begin position="1"/>
        <end position="46"/>
    </location>
</feature>
<evidence type="ECO:0000256" key="5">
    <source>
        <dbReference type="ARBA" id="ARBA00022801"/>
    </source>
</evidence>
<keyword evidence="2 7" id="KW-0808">Transferase</keyword>
<dbReference type="InterPro" id="IPR002646">
    <property type="entry name" value="PolA_pol_head_dom"/>
</dbReference>
<dbReference type="CDD" id="cd05398">
    <property type="entry name" value="NT_ClassII-CCAase"/>
    <property type="match status" value="1"/>
</dbReference>
<evidence type="ECO:0000256" key="8">
    <source>
        <dbReference type="SAM" id="MobiDB-lite"/>
    </source>
</evidence>
<dbReference type="InterPro" id="IPR012337">
    <property type="entry name" value="RNaseH-like_sf"/>
</dbReference>
<gene>
    <name evidence="10" type="ORF">GTHE00462_LOCUS15756</name>
</gene>